<evidence type="ECO:0000256" key="2">
    <source>
        <dbReference type="SAM" id="Phobius"/>
    </source>
</evidence>
<dbReference type="OrthoDB" id="5989148at2759"/>
<proteinExistence type="predicted"/>
<feature type="transmembrane region" description="Helical" evidence="2">
    <location>
        <begin position="12"/>
        <end position="34"/>
    </location>
</feature>
<keyword evidence="2" id="KW-0472">Membrane</keyword>
<feature type="region of interest" description="Disordered" evidence="1">
    <location>
        <begin position="310"/>
        <end position="344"/>
    </location>
</feature>
<evidence type="ECO:0000256" key="1">
    <source>
        <dbReference type="SAM" id="MobiDB-lite"/>
    </source>
</evidence>
<feature type="transmembrane region" description="Helical" evidence="2">
    <location>
        <begin position="218"/>
        <end position="239"/>
    </location>
</feature>
<feature type="region of interest" description="Disordered" evidence="1">
    <location>
        <begin position="185"/>
        <end position="205"/>
    </location>
</feature>
<evidence type="ECO:0000313" key="4">
    <source>
        <dbReference type="Proteomes" id="UP001163046"/>
    </source>
</evidence>
<dbReference type="Proteomes" id="UP001163046">
    <property type="component" value="Unassembled WGS sequence"/>
</dbReference>
<name>A0A9W9YTL5_9CNID</name>
<keyword evidence="2" id="KW-1133">Transmembrane helix</keyword>
<gene>
    <name evidence="3" type="ORF">OS493_011495</name>
</gene>
<comment type="caution">
    <text evidence="3">The sequence shown here is derived from an EMBL/GenBank/DDBJ whole genome shotgun (WGS) entry which is preliminary data.</text>
</comment>
<dbReference type="AlphaFoldDB" id="A0A9W9YTL5"/>
<protein>
    <submittedName>
        <fullName evidence="3">Uncharacterized protein</fullName>
    </submittedName>
</protein>
<evidence type="ECO:0000313" key="3">
    <source>
        <dbReference type="EMBL" id="KAJ7363214.1"/>
    </source>
</evidence>
<dbReference type="EMBL" id="MU827306">
    <property type="protein sequence ID" value="KAJ7363214.1"/>
    <property type="molecule type" value="Genomic_DNA"/>
</dbReference>
<sequence>MEFFVDKHKIYGSIAGALMVLVICFPFVLIFYPARKSQHLETLRACYKTRWHPFVAYYLVCRVMLLAISTYMPAGPSKSAWLQFCCIFFLFIVAVVRPYKEANEAGEVQGVATQREAGEAQGVAAQGGNEIGEAPRVSTQGSNVAGEVQGVANQGGDEAEAQGVANQGGDEAEAQRVANQGGNEAGEAQGVANQGGNEAQEAGEETVGNKWINESDTAILATLSAIAVLSSGISSDVSLCNTTTNDNNSTTTTTSTECGLMWTVWILAWVPLVMAFLPYALRYLRRRRCCNARDEPNDLDERTPLLHGRQQQGVPNEAGPNVNEPTPALGGGQQRSVPNEPDPQINQRIPLLDADEFYTAPEQQDVPNGPDGDLQVNLRTPLLGVDNDDAIYQTASESLII</sequence>
<keyword evidence="4" id="KW-1185">Reference proteome</keyword>
<reference evidence="3" key="1">
    <citation type="submission" date="2023-01" db="EMBL/GenBank/DDBJ databases">
        <title>Genome assembly of the deep-sea coral Lophelia pertusa.</title>
        <authorList>
            <person name="Herrera S."/>
            <person name="Cordes E."/>
        </authorList>
    </citation>
    <scope>NUCLEOTIDE SEQUENCE</scope>
    <source>
        <strain evidence="3">USNM1676648</strain>
        <tissue evidence="3">Polyp</tissue>
    </source>
</reference>
<feature type="transmembrane region" description="Helical" evidence="2">
    <location>
        <begin position="55"/>
        <end position="74"/>
    </location>
</feature>
<accession>A0A9W9YTL5</accession>
<feature type="transmembrane region" description="Helical" evidence="2">
    <location>
        <begin position="80"/>
        <end position="99"/>
    </location>
</feature>
<feature type="transmembrane region" description="Helical" evidence="2">
    <location>
        <begin position="259"/>
        <end position="281"/>
    </location>
</feature>
<organism evidence="3 4">
    <name type="scientific">Desmophyllum pertusum</name>
    <dbReference type="NCBI Taxonomy" id="174260"/>
    <lineage>
        <taxon>Eukaryota</taxon>
        <taxon>Metazoa</taxon>
        <taxon>Cnidaria</taxon>
        <taxon>Anthozoa</taxon>
        <taxon>Hexacorallia</taxon>
        <taxon>Scleractinia</taxon>
        <taxon>Caryophylliina</taxon>
        <taxon>Caryophylliidae</taxon>
        <taxon>Desmophyllum</taxon>
    </lineage>
</organism>
<keyword evidence="2" id="KW-0812">Transmembrane</keyword>